<evidence type="ECO:0000313" key="10">
    <source>
        <dbReference type="Proteomes" id="UP000621856"/>
    </source>
</evidence>
<feature type="transmembrane region" description="Helical" evidence="5">
    <location>
        <begin position="241"/>
        <end position="260"/>
    </location>
</feature>
<proteinExistence type="predicted"/>
<feature type="signal peptide" evidence="6">
    <location>
        <begin position="1"/>
        <end position="22"/>
    </location>
</feature>
<feature type="transmembrane region" description="Helical" evidence="5">
    <location>
        <begin position="38"/>
        <end position="58"/>
    </location>
</feature>
<feature type="transmembrane region" description="Helical" evidence="5">
    <location>
        <begin position="266"/>
        <end position="284"/>
    </location>
</feature>
<dbReference type="AlphaFoldDB" id="A0A8J3A5T0"/>
<dbReference type="EMBL" id="VCJR02000001">
    <property type="protein sequence ID" value="NHK26887.1"/>
    <property type="molecule type" value="Genomic_DNA"/>
</dbReference>
<keyword evidence="6" id="KW-0732">Signal</keyword>
<dbReference type="SUPFAM" id="SSF103481">
    <property type="entry name" value="Multidrug resistance efflux transporter EmrE"/>
    <property type="match status" value="2"/>
</dbReference>
<keyword evidence="3 5" id="KW-1133">Transmembrane helix</keyword>
<evidence type="ECO:0000259" key="7">
    <source>
        <dbReference type="Pfam" id="PF00892"/>
    </source>
</evidence>
<keyword evidence="11" id="KW-1185">Reference proteome</keyword>
<feature type="transmembrane region" description="Helical" evidence="5">
    <location>
        <begin position="180"/>
        <end position="201"/>
    </location>
</feature>
<evidence type="ECO:0000313" key="11">
    <source>
        <dbReference type="Proteomes" id="UP000818603"/>
    </source>
</evidence>
<comment type="caution">
    <text evidence="8">The sequence shown here is derived from an EMBL/GenBank/DDBJ whole genome shotgun (WGS) entry which is preliminary data.</text>
</comment>
<dbReference type="Proteomes" id="UP000621856">
    <property type="component" value="Unassembled WGS sequence"/>
</dbReference>
<evidence type="ECO:0000256" key="4">
    <source>
        <dbReference type="ARBA" id="ARBA00023136"/>
    </source>
</evidence>
<comment type="subcellular location">
    <subcellularLocation>
        <location evidence="1">Membrane</location>
        <topology evidence="1">Multi-pass membrane protein</topology>
    </subcellularLocation>
</comment>
<feature type="domain" description="EamA" evidence="7">
    <location>
        <begin position="151"/>
        <end position="283"/>
    </location>
</feature>
<feature type="transmembrane region" description="Helical" evidence="5">
    <location>
        <begin position="207"/>
        <end position="229"/>
    </location>
</feature>
<dbReference type="Proteomes" id="UP000818603">
    <property type="component" value="Unassembled WGS sequence"/>
</dbReference>
<dbReference type="GO" id="GO:0016020">
    <property type="term" value="C:membrane"/>
    <property type="evidence" value="ECO:0007669"/>
    <property type="project" value="UniProtKB-SubCell"/>
</dbReference>
<dbReference type="EMBL" id="BMGZ01000001">
    <property type="protein sequence ID" value="GGH93716.1"/>
    <property type="molecule type" value="Genomic_DNA"/>
</dbReference>
<feature type="transmembrane region" description="Helical" evidence="5">
    <location>
        <begin position="70"/>
        <end position="90"/>
    </location>
</feature>
<sequence length="289" mass="29346">MTRILALTIVAMIAFAANSVFARLALIDSGAGAAIGPVAYTVIRLVSGAAVLAGLAMWRFRLNPLRHGSWTGGASLAAYAGLFSLAYVVLGAGLGALILFACVQMTMIGWGVFRGERLAPVQLIGLAVAVSALLWLIAPGAGNASLSALPAMLAMALSGVAWGVYSLIGRGARQPTAQTAGNFLRACIITVLPAIALLPMMPEPMPAFAGIAYATLSGAIASGLGYAVWYAALPGLKATQAGIAQLSVPAIAAAGGVIFLSEPLTVRFTIASLLILSGVALATLTKRRT</sequence>
<gene>
    <name evidence="9" type="ORF">FF098_003065</name>
    <name evidence="8" type="ORF">GCM10011355_06210</name>
</gene>
<organism evidence="8 10">
    <name type="scientific">Aquisalinus luteolus</name>
    <dbReference type="NCBI Taxonomy" id="1566827"/>
    <lineage>
        <taxon>Bacteria</taxon>
        <taxon>Pseudomonadati</taxon>
        <taxon>Pseudomonadota</taxon>
        <taxon>Alphaproteobacteria</taxon>
        <taxon>Parvularculales</taxon>
        <taxon>Parvularculaceae</taxon>
        <taxon>Aquisalinus</taxon>
    </lineage>
</organism>
<evidence type="ECO:0000256" key="6">
    <source>
        <dbReference type="SAM" id="SignalP"/>
    </source>
</evidence>
<reference evidence="8" key="1">
    <citation type="journal article" date="2014" name="Int. J. Syst. Evol. Microbiol.">
        <title>Complete genome sequence of Corynebacterium casei LMG S-19264T (=DSM 44701T), isolated from a smear-ripened cheese.</title>
        <authorList>
            <consortium name="US DOE Joint Genome Institute (JGI-PGF)"/>
            <person name="Walter F."/>
            <person name="Albersmeier A."/>
            <person name="Kalinowski J."/>
            <person name="Ruckert C."/>
        </authorList>
    </citation>
    <scope>NUCLEOTIDE SEQUENCE</scope>
    <source>
        <strain evidence="8">CGMCC 1.14984</strain>
    </source>
</reference>
<reference evidence="8" key="3">
    <citation type="submission" date="2020-09" db="EMBL/GenBank/DDBJ databases">
        <authorList>
            <person name="Sun Q."/>
            <person name="Zhou Y."/>
        </authorList>
    </citation>
    <scope>NUCLEOTIDE SEQUENCE</scope>
    <source>
        <strain evidence="8">CGMCC 1.14984</strain>
    </source>
</reference>
<keyword evidence="4 5" id="KW-0472">Membrane</keyword>
<evidence type="ECO:0000256" key="1">
    <source>
        <dbReference type="ARBA" id="ARBA00004141"/>
    </source>
</evidence>
<evidence type="ECO:0000256" key="2">
    <source>
        <dbReference type="ARBA" id="ARBA00022692"/>
    </source>
</evidence>
<evidence type="ECO:0000256" key="3">
    <source>
        <dbReference type="ARBA" id="ARBA00022989"/>
    </source>
</evidence>
<feature type="chain" id="PRO_5035195883" evidence="6">
    <location>
        <begin position="23"/>
        <end position="289"/>
    </location>
</feature>
<evidence type="ECO:0000313" key="9">
    <source>
        <dbReference type="EMBL" id="NHK26887.1"/>
    </source>
</evidence>
<feature type="transmembrane region" description="Helical" evidence="5">
    <location>
        <begin position="144"/>
        <end position="168"/>
    </location>
</feature>
<reference evidence="9 11" key="2">
    <citation type="submission" date="2020-02" db="EMBL/GenBank/DDBJ databases">
        <title>Genome sequence of Parvularcula flava strain NH6-79.</title>
        <authorList>
            <person name="Abdul Karim M.H."/>
            <person name="Lam M.Q."/>
            <person name="Chen S.J."/>
            <person name="Yahya A."/>
            <person name="Shahir S."/>
            <person name="Shamsir M.S."/>
            <person name="Chong C.S."/>
        </authorList>
    </citation>
    <scope>NUCLEOTIDE SEQUENCE [LARGE SCALE GENOMIC DNA]</scope>
    <source>
        <strain evidence="9 11">NH6-79</strain>
    </source>
</reference>
<feature type="transmembrane region" description="Helical" evidence="5">
    <location>
        <begin position="120"/>
        <end position="138"/>
    </location>
</feature>
<accession>A0A8J3A5T0</accession>
<dbReference type="PANTHER" id="PTHR32322">
    <property type="entry name" value="INNER MEMBRANE TRANSPORTER"/>
    <property type="match status" value="1"/>
</dbReference>
<dbReference type="InterPro" id="IPR000620">
    <property type="entry name" value="EamA_dom"/>
</dbReference>
<dbReference type="InterPro" id="IPR037185">
    <property type="entry name" value="EmrE-like"/>
</dbReference>
<dbReference type="PANTHER" id="PTHR32322:SF9">
    <property type="entry name" value="AMINO-ACID METABOLITE EFFLUX PUMP-RELATED"/>
    <property type="match status" value="1"/>
</dbReference>
<evidence type="ECO:0000256" key="5">
    <source>
        <dbReference type="SAM" id="Phobius"/>
    </source>
</evidence>
<dbReference type="RefSeq" id="WP_155137202.1">
    <property type="nucleotide sequence ID" value="NZ_BMGZ01000001.1"/>
</dbReference>
<protein>
    <submittedName>
        <fullName evidence="9">DMT family transporter</fullName>
    </submittedName>
</protein>
<dbReference type="Pfam" id="PF00892">
    <property type="entry name" value="EamA"/>
    <property type="match status" value="1"/>
</dbReference>
<evidence type="ECO:0000313" key="8">
    <source>
        <dbReference type="EMBL" id="GGH93716.1"/>
    </source>
</evidence>
<name>A0A8J3A5T0_9PROT</name>
<keyword evidence="2 5" id="KW-0812">Transmembrane</keyword>
<dbReference type="InterPro" id="IPR050638">
    <property type="entry name" value="AA-Vitamin_Transporters"/>
</dbReference>